<dbReference type="EMBL" id="AOMB01000005">
    <property type="protein sequence ID" value="EMA41519.1"/>
    <property type="molecule type" value="Genomic_DNA"/>
</dbReference>
<evidence type="ECO:0000313" key="3">
    <source>
        <dbReference type="EMBL" id="EMA41519.1"/>
    </source>
</evidence>
<accession>M0MA91</accession>
<dbReference type="RefSeq" id="WP_007690212.1">
    <property type="nucleotide sequence ID" value="NZ_AJRK01000419.1"/>
</dbReference>
<dbReference type="eggNOG" id="arCOG01648">
    <property type="taxonomic scope" value="Archaea"/>
</dbReference>
<dbReference type="InterPro" id="IPR029058">
    <property type="entry name" value="AB_hydrolase_fold"/>
</dbReference>
<gene>
    <name evidence="3" type="ORF">C447_01655</name>
</gene>
<dbReference type="GO" id="GO:0016787">
    <property type="term" value="F:hydrolase activity"/>
    <property type="evidence" value="ECO:0007669"/>
    <property type="project" value="UniProtKB-KW"/>
</dbReference>
<dbReference type="PANTHER" id="PTHR43329">
    <property type="entry name" value="EPOXIDE HYDROLASE"/>
    <property type="match status" value="1"/>
</dbReference>
<keyword evidence="1 3" id="KW-0378">Hydrolase</keyword>
<comment type="caution">
    <text evidence="3">The sequence shown here is derived from an EMBL/GenBank/DDBJ whole genome shotgun (WGS) entry which is preliminary data.</text>
</comment>
<evidence type="ECO:0000313" key="4">
    <source>
        <dbReference type="Proteomes" id="UP000011566"/>
    </source>
</evidence>
<dbReference type="PATRIC" id="fig|1132509.6.peg.392"/>
<evidence type="ECO:0000259" key="2">
    <source>
        <dbReference type="Pfam" id="PF12697"/>
    </source>
</evidence>
<name>M0MA91_9EURY</name>
<dbReference type="Gene3D" id="3.40.50.1820">
    <property type="entry name" value="alpha/beta hydrolase"/>
    <property type="match status" value="1"/>
</dbReference>
<dbReference type="OrthoDB" id="299757at2157"/>
<dbReference type="AlphaFoldDB" id="M0MA91"/>
<sequence>MESARVTANGIEFAYHEWGDGDRLALCLHGFPDDAGTFDTLAPRLADAGFTVVAPFMRGYGSTGPAPDGDYSASALGRDALALADALGGDLDLVDPIVVGHDWGAVAAYAAATIDPEAFTHLVGMAVPPGFPTNALGHPRQWLRSWYMGFFQLPDLPERALRAEGFALVELLWGLWSPTWDYPEARIESVRETFRTPGTVAAALAYYRQLARGLVARNPFADRDGSGIEVPGLVVAGADDGCIGSELFADVDDAFAADSRAVAVRGAGHFVHRERPAVVAEEVTSFVGR</sequence>
<proteinExistence type="predicted"/>
<dbReference type="SUPFAM" id="SSF53474">
    <property type="entry name" value="alpha/beta-Hydrolases"/>
    <property type="match status" value="1"/>
</dbReference>
<protein>
    <submittedName>
        <fullName evidence="3">Alpha/beta hydrolase fold protein</fullName>
    </submittedName>
</protein>
<keyword evidence="4" id="KW-1185">Reference proteome</keyword>
<evidence type="ECO:0000256" key="1">
    <source>
        <dbReference type="ARBA" id="ARBA00022801"/>
    </source>
</evidence>
<reference evidence="3 4" key="1">
    <citation type="journal article" date="2014" name="PLoS Genet.">
        <title>Phylogenetically driven sequencing of extremely halophilic archaea reveals strategies for static and dynamic osmo-response.</title>
        <authorList>
            <person name="Becker E.A."/>
            <person name="Seitzer P.M."/>
            <person name="Tritt A."/>
            <person name="Larsen D."/>
            <person name="Krusor M."/>
            <person name="Yao A.I."/>
            <person name="Wu D."/>
            <person name="Madern D."/>
            <person name="Eisen J.A."/>
            <person name="Darling A.E."/>
            <person name="Facciotti M.T."/>
        </authorList>
    </citation>
    <scope>NUCLEOTIDE SEQUENCE [LARGE SCALE GENOMIC DNA]</scope>
    <source>
        <strain evidence="3 4">100A6</strain>
    </source>
</reference>
<organism evidence="3 4">
    <name type="scientific">Halococcus hamelinensis 100A6</name>
    <dbReference type="NCBI Taxonomy" id="1132509"/>
    <lineage>
        <taxon>Archaea</taxon>
        <taxon>Methanobacteriati</taxon>
        <taxon>Methanobacteriota</taxon>
        <taxon>Stenosarchaea group</taxon>
        <taxon>Halobacteria</taxon>
        <taxon>Halobacteriales</taxon>
        <taxon>Halococcaceae</taxon>
        <taxon>Halococcus</taxon>
    </lineage>
</organism>
<feature type="domain" description="AB hydrolase-1" evidence="2">
    <location>
        <begin position="26"/>
        <end position="281"/>
    </location>
</feature>
<dbReference type="PRINTS" id="PR00412">
    <property type="entry name" value="EPOXHYDRLASE"/>
</dbReference>
<dbReference type="Pfam" id="PF12697">
    <property type="entry name" value="Abhydrolase_6"/>
    <property type="match status" value="1"/>
</dbReference>
<dbReference type="InterPro" id="IPR000639">
    <property type="entry name" value="Epox_hydrolase-like"/>
</dbReference>
<dbReference type="Proteomes" id="UP000011566">
    <property type="component" value="Unassembled WGS sequence"/>
</dbReference>
<dbReference type="InterPro" id="IPR000073">
    <property type="entry name" value="AB_hydrolase_1"/>
</dbReference>